<evidence type="ECO:0000313" key="1">
    <source>
        <dbReference type="EMBL" id="DAD87666.1"/>
    </source>
</evidence>
<proteinExistence type="predicted"/>
<accession>A0A8S5N067</accession>
<reference evidence="1" key="1">
    <citation type="journal article" date="2021" name="Proc. Natl. Acad. Sci. U.S.A.">
        <title>A Catalog of Tens of Thousands of Viruses from Human Metagenomes Reveals Hidden Associations with Chronic Diseases.</title>
        <authorList>
            <person name="Tisza M.J."/>
            <person name="Buck C.B."/>
        </authorList>
    </citation>
    <scope>NUCLEOTIDE SEQUENCE</scope>
    <source>
        <strain evidence="1">CtoMB99</strain>
    </source>
</reference>
<sequence>MQNGNEKAKIRDGWHVVSGWDVYVEAGFAVRGLSADGARTIYLYERARGGGLDRVDGVPFGAAPEDVVLLKFDGYVKTPSYSVA</sequence>
<name>A0A8S5N067_9CAUD</name>
<organism evidence="1">
    <name type="scientific">Siphoviridae sp. ctoMB99</name>
    <dbReference type="NCBI Taxonomy" id="2826459"/>
    <lineage>
        <taxon>Viruses</taxon>
        <taxon>Duplodnaviria</taxon>
        <taxon>Heunggongvirae</taxon>
        <taxon>Uroviricota</taxon>
        <taxon>Caudoviricetes</taxon>
    </lineage>
</organism>
<protein>
    <submittedName>
        <fullName evidence="1">Uncharacterized protein</fullName>
    </submittedName>
</protein>
<dbReference type="EMBL" id="BK015023">
    <property type="protein sequence ID" value="DAD87666.1"/>
    <property type="molecule type" value="Genomic_DNA"/>
</dbReference>